<dbReference type="Proteomes" id="UP000018454">
    <property type="component" value="Unassembled WGS sequence"/>
</dbReference>
<name>F1YUQ2_9PROT</name>
<sequence length="514" mass="58139">MLILWCIFVPPMVRGQSLLFEGLEMTDITKLILRFALVAEQPNSRDEERLSSVSSENSIAGIKRYTGFVRGRDLYSLFDHVTLEANPRAAKVGSVTNAILESLETTPELFPFKSKGILIGTSSYEALQRNRFELAFEDPASEGILDGGHNMLAIGMYMLAAVAEEKEIASIVLWEDMKELWVEYRKELEKERENFDFLVPVELIVPSDPEDVNTVQKFELSVLDICAARNNNAQLTQETKSNKLGFYTEIKDRLDPKIAARVEWKSNEWESSEARPIKIRDLLALSWIPLNKANEAGLLPLDISVTPQNIYRNKGECSKQFDKLMLDPKVSAPIVGEGPTHDLHNDTVKSCFDILADLPDLFDQIYEEFPSAYNSNGYRFGSHTIVKTYDPVKRAAAKDKTAYIATQPTTPYRNRPITYRYPEGLIMPLVYGLKGLMEIQDGRVVWATEPKAFLKKYLNDIAGAYRLVLDMARFDPQKLAKNQSSHEFAVGEFEKALLKHQVLKAPGLGESKNR</sequence>
<evidence type="ECO:0000313" key="1">
    <source>
        <dbReference type="EMBL" id="EGE47459.1"/>
    </source>
</evidence>
<dbReference type="AlphaFoldDB" id="F1YUQ2"/>
<evidence type="ECO:0008006" key="3">
    <source>
        <dbReference type="Google" id="ProtNLM"/>
    </source>
</evidence>
<accession>F1YUQ2</accession>
<gene>
    <name evidence="1" type="ORF">APO_1676</name>
</gene>
<protein>
    <recommendedName>
        <fullName evidence="3">AIPR protein</fullName>
    </recommendedName>
</protein>
<organism evidence="1 2">
    <name type="scientific">Acetobacter pomorum DM001</name>
    <dbReference type="NCBI Taxonomy" id="945681"/>
    <lineage>
        <taxon>Bacteria</taxon>
        <taxon>Pseudomonadati</taxon>
        <taxon>Pseudomonadota</taxon>
        <taxon>Alphaproteobacteria</taxon>
        <taxon>Acetobacterales</taxon>
        <taxon>Acetobacteraceae</taxon>
        <taxon>Acetobacter</taxon>
    </lineage>
</organism>
<dbReference type="EMBL" id="AEUP01000029">
    <property type="protein sequence ID" value="EGE47459.1"/>
    <property type="molecule type" value="Genomic_DNA"/>
</dbReference>
<reference evidence="1 2" key="1">
    <citation type="journal article" date="2011" name="Science">
        <title>Drosophila microbiome modulates host developmental and metabolic homeostasis via insulin signaling.</title>
        <authorList>
            <person name="Shin S.C."/>
            <person name="Kim S.H."/>
            <person name="You H."/>
            <person name="Kim B."/>
            <person name="Kim A.C."/>
            <person name="Lee K.A."/>
            <person name="Yoon J.H."/>
            <person name="Ryu J.H."/>
            <person name="Lee W.J."/>
        </authorList>
    </citation>
    <scope>NUCLEOTIDE SEQUENCE [LARGE SCALE GENOMIC DNA]</scope>
    <source>
        <strain evidence="1 2">DM001</strain>
    </source>
</reference>
<evidence type="ECO:0000313" key="2">
    <source>
        <dbReference type="Proteomes" id="UP000018454"/>
    </source>
</evidence>
<comment type="caution">
    <text evidence="1">The sequence shown here is derived from an EMBL/GenBank/DDBJ whole genome shotgun (WGS) entry which is preliminary data.</text>
</comment>
<proteinExistence type="predicted"/>